<dbReference type="Proteomes" id="UP000026960">
    <property type="component" value="Chromosome 1"/>
</dbReference>
<dbReference type="Gramene" id="OBART01G17790.1">
    <property type="protein sequence ID" value="OBART01G17790.1"/>
    <property type="gene ID" value="OBART01G17790"/>
</dbReference>
<organism evidence="2">
    <name type="scientific">Oryza barthii</name>
    <dbReference type="NCBI Taxonomy" id="65489"/>
    <lineage>
        <taxon>Eukaryota</taxon>
        <taxon>Viridiplantae</taxon>
        <taxon>Streptophyta</taxon>
        <taxon>Embryophyta</taxon>
        <taxon>Tracheophyta</taxon>
        <taxon>Spermatophyta</taxon>
        <taxon>Magnoliopsida</taxon>
        <taxon>Liliopsida</taxon>
        <taxon>Poales</taxon>
        <taxon>Poaceae</taxon>
        <taxon>BOP clade</taxon>
        <taxon>Oryzoideae</taxon>
        <taxon>Oryzeae</taxon>
        <taxon>Oryzinae</taxon>
        <taxon>Oryza</taxon>
    </lineage>
</organism>
<evidence type="ECO:0000256" key="1">
    <source>
        <dbReference type="SAM" id="MobiDB-lite"/>
    </source>
</evidence>
<evidence type="ECO:0000313" key="3">
    <source>
        <dbReference type="Proteomes" id="UP000026960"/>
    </source>
</evidence>
<proteinExistence type="predicted"/>
<evidence type="ECO:0000313" key="2">
    <source>
        <dbReference type="EnsemblPlants" id="OBART01G17790.1"/>
    </source>
</evidence>
<feature type="compositionally biased region" description="Basic and acidic residues" evidence="1">
    <location>
        <begin position="1"/>
        <end position="10"/>
    </location>
</feature>
<dbReference type="PaxDb" id="65489-OBART01G17790.1"/>
<name>A0A0D3EPJ6_9ORYZ</name>
<accession>A0A0D3EPJ6</accession>
<dbReference type="EnsemblPlants" id="OBART01G17790.1">
    <property type="protein sequence ID" value="OBART01G17790.1"/>
    <property type="gene ID" value="OBART01G17790"/>
</dbReference>
<protein>
    <submittedName>
        <fullName evidence="2">Uncharacterized protein</fullName>
    </submittedName>
</protein>
<reference evidence="2" key="1">
    <citation type="journal article" date="2009" name="Rice">
        <title>De Novo Next Generation Sequencing of Plant Genomes.</title>
        <authorList>
            <person name="Rounsley S."/>
            <person name="Marri P.R."/>
            <person name="Yu Y."/>
            <person name="He R."/>
            <person name="Sisneros N."/>
            <person name="Goicoechea J.L."/>
            <person name="Lee S.J."/>
            <person name="Angelova A."/>
            <person name="Kudrna D."/>
            <person name="Luo M."/>
            <person name="Affourtit J."/>
            <person name="Desany B."/>
            <person name="Knight J."/>
            <person name="Niazi F."/>
            <person name="Egholm M."/>
            <person name="Wing R.A."/>
        </authorList>
    </citation>
    <scope>NUCLEOTIDE SEQUENCE [LARGE SCALE GENOMIC DNA]</scope>
    <source>
        <strain evidence="2">cv. IRGC 105608</strain>
    </source>
</reference>
<dbReference type="HOGENOM" id="CLU_1672075_0_0_1"/>
<feature type="region of interest" description="Disordered" evidence="1">
    <location>
        <begin position="1"/>
        <end position="37"/>
    </location>
</feature>
<sequence length="162" mass="17972">MTDELVERRRTATAPCDAQDGHRLPDVAPAAGATREPEHARLIARRKENTYRRTAFGNREGSNPLLAARRCCSAALLARRHSVEQAAGADACVIGIRKDLRQRQQVPPRAEIGHTIQGKLASTHTSEYLTPAGTQDDRRRSRLSTTLVGNWKEERSVGLRQD</sequence>
<dbReference type="AlphaFoldDB" id="A0A0D3EPJ6"/>
<keyword evidence="3" id="KW-1185">Reference proteome</keyword>
<reference evidence="2" key="2">
    <citation type="submission" date="2015-03" db="UniProtKB">
        <authorList>
            <consortium name="EnsemblPlants"/>
        </authorList>
    </citation>
    <scope>IDENTIFICATION</scope>
</reference>